<dbReference type="InterPro" id="IPR001926">
    <property type="entry name" value="TrpB-like_PALP"/>
</dbReference>
<dbReference type="OrthoDB" id="436680at2759"/>
<gene>
    <name evidence="3" type="primary">cysK</name>
    <name evidence="3" type="ORF">AK812_SmicGene6885</name>
</gene>
<dbReference type="Gene3D" id="3.40.50.1100">
    <property type="match status" value="2"/>
</dbReference>
<protein>
    <submittedName>
        <fullName evidence="3">Cysteine synthase</fullName>
    </submittedName>
</protein>
<comment type="caution">
    <text evidence="3">The sequence shown here is derived from an EMBL/GenBank/DDBJ whole genome shotgun (WGS) entry which is preliminary data.</text>
</comment>
<evidence type="ECO:0000313" key="4">
    <source>
        <dbReference type="Proteomes" id="UP000186817"/>
    </source>
</evidence>
<dbReference type="Pfam" id="PF00291">
    <property type="entry name" value="PALP"/>
    <property type="match status" value="1"/>
</dbReference>
<dbReference type="InterPro" id="IPR036052">
    <property type="entry name" value="TrpB-like_PALP_sf"/>
</dbReference>
<proteinExistence type="predicted"/>
<feature type="region of interest" description="Disordered" evidence="1">
    <location>
        <begin position="179"/>
        <end position="299"/>
    </location>
</feature>
<accession>A0A1Q9EQ20</accession>
<name>A0A1Q9EQ20_SYMMI</name>
<dbReference type="InterPro" id="IPR050214">
    <property type="entry name" value="Cys_Synth/Cystath_Beta-Synth"/>
</dbReference>
<sequence length="477" mass="52853">MELWGASLRVPEPPVHQAVFGQSACLRLSAAQAGSAEAGSCSASGSDIMERADQRLDLLLTGFAPSVIGASGKPGRRRAGTARVVEILAAASDWMRRALSDSGLQAMFYRFAEARQQLSVVLGRLRGYHQPWFLGFWASGPWPLLAPSDPYFLQAARAPEEIRLRVMISKLEAERAQADAAAPAAVAGRHTDTQTHRHTDTQTHRHTDTQTHRHTDTQTHRHTDTQTHRHTDTQTHRHTDTQTHRHTDTQTHRHTDTQTHRHTDTQTHRHTDTQTHRHTDTQTHRHTDTQTHRHTDTQPCQFALPTLRCRDDEVLGQGRGRLYDNVTQTVGDTPCIRISKAICPTGRTIYAKLEYFNPLSSVKDRLACGVIEDAERRGLLKPGDTVIEATSGNTGIALAMVCAQRGYKCGSVADVGCPPEEEEGVEVTELTEDNSDGEVAWGYDHTVQHDGGTRGTAKLDHLNQMRRAYDSSTAGVE</sequence>
<dbReference type="PANTHER" id="PTHR10314">
    <property type="entry name" value="CYSTATHIONINE BETA-SYNTHASE"/>
    <property type="match status" value="1"/>
</dbReference>
<reference evidence="3 4" key="1">
    <citation type="submission" date="2016-02" db="EMBL/GenBank/DDBJ databases">
        <title>Genome analysis of coral dinoflagellate symbionts highlights evolutionary adaptations to a symbiotic lifestyle.</title>
        <authorList>
            <person name="Aranda M."/>
            <person name="Li Y."/>
            <person name="Liew Y.J."/>
            <person name="Baumgarten S."/>
            <person name="Simakov O."/>
            <person name="Wilson M."/>
            <person name="Piel J."/>
            <person name="Ashoor H."/>
            <person name="Bougouffa S."/>
            <person name="Bajic V.B."/>
            <person name="Ryu T."/>
            <person name="Ravasi T."/>
            <person name="Bayer T."/>
            <person name="Micklem G."/>
            <person name="Kim H."/>
            <person name="Bhak J."/>
            <person name="Lajeunesse T.C."/>
            <person name="Voolstra C.R."/>
        </authorList>
    </citation>
    <scope>NUCLEOTIDE SEQUENCE [LARGE SCALE GENOMIC DNA]</scope>
    <source>
        <strain evidence="3 4">CCMP2467</strain>
    </source>
</reference>
<organism evidence="3 4">
    <name type="scientific">Symbiodinium microadriaticum</name>
    <name type="common">Dinoflagellate</name>
    <name type="synonym">Zooxanthella microadriatica</name>
    <dbReference type="NCBI Taxonomy" id="2951"/>
    <lineage>
        <taxon>Eukaryota</taxon>
        <taxon>Sar</taxon>
        <taxon>Alveolata</taxon>
        <taxon>Dinophyceae</taxon>
        <taxon>Suessiales</taxon>
        <taxon>Symbiodiniaceae</taxon>
        <taxon>Symbiodinium</taxon>
    </lineage>
</organism>
<dbReference type="AlphaFoldDB" id="A0A1Q9EQ20"/>
<keyword evidence="4" id="KW-1185">Reference proteome</keyword>
<dbReference type="EMBL" id="LSRX01000095">
    <property type="protein sequence ID" value="OLQ09510.1"/>
    <property type="molecule type" value="Genomic_DNA"/>
</dbReference>
<dbReference type="Proteomes" id="UP000186817">
    <property type="component" value="Unassembled WGS sequence"/>
</dbReference>
<evidence type="ECO:0000256" key="1">
    <source>
        <dbReference type="SAM" id="MobiDB-lite"/>
    </source>
</evidence>
<feature type="compositionally biased region" description="Basic and acidic residues" evidence="1">
    <location>
        <begin position="189"/>
        <end position="296"/>
    </location>
</feature>
<feature type="domain" description="Tryptophan synthase beta chain-like PALP" evidence="2">
    <location>
        <begin position="326"/>
        <end position="421"/>
    </location>
</feature>
<dbReference type="SUPFAM" id="SSF53686">
    <property type="entry name" value="Tryptophan synthase beta subunit-like PLP-dependent enzymes"/>
    <property type="match status" value="1"/>
</dbReference>
<evidence type="ECO:0000313" key="3">
    <source>
        <dbReference type="EMBL" id="OLQ09510.1"/>
    </source>
</evidence>
<evidence type="ECO:0000259" key="2">
    <source>
        <dbReference type="Pfam" id="PF00291"/>
    </source>
</evidence>